<organism evidence="8 9">
    <name type="scientific">Loktanella fryxellensis</name>
    <dbReference type="NCBI Taxonomy" id="245187"/>
    <lineage>
        <taxon>Bacteria</taxon>
        <taxon>Pseudomonadati</taxon>
        <taxon>Pseudomonadota</taxon>
        <taxon>Alphaproteobacteria</taxon>
        <taxon>Rhodobacterales</taxon>
        <taxon>Roseobacteraceae</taxon>
        <taxon>Loktanella</taxon>
    </lineage>
</organism>
<evidence type="ECO:0000256" key="3">
    <source>
        <dbReference type="ARBA" id="ARBA00022741"/>
    </source>
</evidence>
<dbReference type="GO" id="GO:0005524">
    <property type="term" value="F:ATP binding"/>
    <property type="evidence" value="ECO:0007669"/>
    <property type="project" value="UniProtKB-UniRule"/>
</dbReference>
<dbReference type="HAMAP" id="MF_01161">
    <property type="entry name" value="tRNA_Ile_lys_synt"/>
    <property type="match status" value="1"/>
</dbReference>
<keyword evidence="2 6" id="KW-0819">tRNA processing</keyword>
<comment type="subcellular location">
    <subcellularLocation>
        <location evidence="6">Cytoplasm</location>
    </subcellularLocation>
</comment>
<feature type="binding site" evidence="6">
    <location>
        <begin position="32"/>
        <end position="37"/>
    </location>
    <ligand>
        <name>ATP</name>
        <dbReference type="ChEBI" id="CHEBI:30616"/>
    </ligand>
</feature>
<evidence type="ECO:0000256" key="5">
    <source>
        <dbReference type="ARBA" id="ARBA00048539"/>
    </source>
</evidence>
<keyword evidence="1 6" id="KW-0436">Ligase</keyword>
<dbReference type="PANTHER" id="PTHR43033">
    <property type="entry name" value="TRNA(ILE)-LYSIDINE SYNTHASE-RELATED"/>
    <property type="match status" value="1"/>
</dbReference>
<feature type="domain" description="tRNA(Ile)-lysidine/2-thiocytidine synthase N-terminal" evidence="7">
    <location>
        <begin position="28"/>
        <end position="225"/>
    </location>
</feature>
<dbReference type="InterPro" id="IPR012094">
    <property type="entry name" value="tRNA_Ile_lys_synt"/>
</dbReference>
<keyword evidence="6" id="KW-0963">Cytoplasm</keyword>
<comment type="catalytic activity">
    <reaction evidence="5 6">
        <text>cytidine(34) in tRNA(Ile2) + L-lysine + ATP = lysidine(34) in tRNA(Ile2) + AMP + diphosphate + H(+)</text>
        <dbReference type="Rhea" id="RHEA:43744"/>
        <dbReference type="Rhea" id="RHEA-COMP:10625"/>
        <dbReference type="Rhea" id="RHEA-COMP:10670"/>
        <dbReference type="ChEBI" id="CHEBI:15378"/>
        <dbReference type="ChEBI" id="CHEBI:30616"/>
        <dbReference type="ChEBI" id="CHEBI:32551"/>
        <dbReference type="ChEBI" id="CHEBI:33019"/>
        <dbReference type="ChEBI" id="CHEBI:82748"/>
        <dbReference type="ChEBI" id="CHEBI:83665"/>
        <dbReference type="ChEBI" id="CHEBI:456215"/>
        <dbReference type="EC" id="6.3.4.19"/>
    </reaction>
</comment>
<dbReference type="SUPFAM" id="SSF52402">
    <property type="entry name" value="Adenine nucleotide alpha hydrolases-like"/>
    <property type="match status" value="1"/>
</dbReference>
<accession>A0A1H8G122</accession>
<dbReference type="EMBL" id="FOCI01000014">
    <property type="protein sequence ID" value="SEN37589.1"/>
    <property type="molecule type" value="Genomic_DNA"/>
</dbReference>
<keyword evidence="4 6" id="KW-0067">ATP-binding</keyword>
<gene>
    <name evidence="6" type="primary">tilS</name>
    <name evidence="8" type="ORF">SAMN04488003_11463</name>
</gene>
<dbReference type="InterPro" id="IPR014729">
    <property type="entry name" value="Rossmann-like_a/b/a_fold"/>
</dbReference>
<comment type="similarity">
    <text evidence="6">Belongs to the tRNA(Ile)-lysidine synthase family.</text>
</comment>
<dbReference type="GO" id="GO:0032267">
    <property type="term" value="F:tRNA(Ile)-lysidine synthase activity"/>
    <property type="evidence" value="ECO:0007669"/>
    <property type="project" value="UniProtKB-EC"/>
</dbReference>
<keyword evidence="3 6" id="KW-0547">Nucleotide-binding</keyword>
<dbReference type="NCBIfam" id="TIGR02432">
    <property type="entry name" value="lysidine_TilS_N"/>
    <property type="match status" value="1"/>
</dbReference>
<evidence type="ECO:0000256" key="2">
    <source>
        <dbReference type="ARBA" id="ARBA00022694"/>
    </source>
</evidence>
<dbReference type="STRING" id="245187.SAMN04488003_11463"/>
<dbReference type="InterPro" id="IPR012795">
    <property type="entry name" value="tRNA_Ile_lys_synt_N"/>
</dbReference>
<sequence>MHLTASLPQRFADRMGRLIGPDFPTDLGVAVSGGGDSMAMLHLSAGWARVYGVRLWVATVDHGLRPESAAEAALVADEARGLNLSHSTLRWTGWDGTGNLQDAAREARRNLIGRWRGVCDHVLMAHTRDDQAETLLMRLARGSGVDGLAAMADVATVTQDIPLAPVGDAGGPPWLPTLPGDWQIVRPLLDVDRAELRHYVKTLRIPFVDDPSNDDTTYARVRMRRLIGAEGLDTATLTATARRMARARVALGRRAQDVAAMVVRRTSDPLLDGCLAFDRDRFAAVEEETQLRLLAAAIQQVAGATYRPRTTALEDALDRALGGGVTTLHGAVVVPQRDTLFVAREAARAQGPIPVTPGGVTWDGRWRISCNDPKGLHVAALGAAGLAQVGVKPHPRPHPHVLAALPGLWDGNRLVGCRALGFGIAHAVICERSGADDLLRRLAH</sequence>
<comment type="domain">
    <text evidence="6">The N-terminal region contains the highly conserved SGGXDS motif, predicted to be a P-loop motif involved in ATP binding.</text>
</comment>
<dbReference type="EC" id="6.3.4.19" evidence="6"/>
<dbReference type="RefSeq" id="WP_089903590.1">
    <property type="nucleotide sequence ID" value="NZ_FOCI01000014.1"/>
</dbReference>
<dbReference type="Pfam" id="PF01171">
    <property type="entry name" value="ATP_bind_3"/>
    <property type="match status" value="1"/>
</dbReference>
<evidence type="ECO:0000313" key="8">
    <source>
        <dbReference type="EMBL" id="SEN37589.1"/>
    </source>
</evidence>
<evidence type="ECO:0000256" key="6">
    <source>
        <dbReference type="HAMAP-Rule" id="MF_01161"/>
    </source>
</evidence>
<dbReference type="GO" id="GO:0006400">
    <property type="term" value="P:tRNA modification"/>
    <property type="evidence" value="ECO:0007669"/>
    <property type="project" value="UniProtKB-UniRule"/>
</dbReference>
<protein>
    <recommendedName>
        <fullName evidence="6">tRNA(Ile)-lysidine synthase</fullName>
        <ecNumber evidence="6">6.3.4.19</ecNumber>
    </recommendedName>
    <alternativeName>
        <fullName evidence="6">tRNA(Ile)-2-lysyl-cytidine synthase</fullName>
    </alternativeName>
    <alternativeName>
        <fullName evidence="6">tRNA(Ile)-lysidine synthetase</fullName>
    </alternativeName>
</protein>
<evidence type="ECO:0000313" key="9">
    <source>
        <dbReference type="Proteomes" id="UP000199585"/>
    </source>
</evidence>
<dbReference type="InterPro" id="IPR011063">
    <property type="entry name" value="TilS/TtcA_N"/>
</dbReference>
<reference evidence="8 9" key="1">
    <citation type="submission" date="2016-10" db="EMBL/GenBank/DDBJ databases">
        <authorList>
            <person name="de Groot N.N."/>
        </authorList>
    </citation>
    <scope>NUCLEOTIDE SEQUENCE [LARGE SCALE GENOMIC DNA]</scope>
    <source>
        <strain evidence="8 9">DSM 16213</strain>
    </source>
</reference>
<evidence type="ECO:0000256" key="1">
    <source>
        <dbReference type="ARBA" id="ARBA00022598"/>
    </source>
</evidence>
<dbReference type="OrthoDB" id="9807403at2"/>
<dbReference type="PANTHER" id="PTHR43033:SF1">
    <property type="entry name" value="TRNA(ILE)-LYSIDINE SYNTHASE-RELATED"/>
    <property type="match status" value="1"/>
</dbReference>
<dbReference type="AlphaFoldDB" id="A0A1H8G122"/>
<comment type="function">
    <text evidence="6">Ligates lysine onto the cytidine present at position 34 of the AUA codon-specific tRNA(Ile) that contains the anticodon CAU, in an ATP-dependent manner. Cytidine is converted to lysidine, thus changing the amino acid specificity of the tRNA from methionine to isoleucine.</text>
</comment>
<proteinExistence type="inferred from homology"/>
<dbReference type="Gene3D" id="3.40.50.620">
    <property type="entry name" value="HUPs"/>
    <property type="match status" value="1"/>
</dbReference>
<dbReference type="Proteomes" id="UP000199585">
    <property type="component" value="Unassembled WGS sequence"/>
</dbReference>
<name>A0A1H8G122_9RHOB</name>
<keyword evidence="9" id="KW-1185">Reference proteome</keyword>
<evidence type="ECO:0000256" key="4">
    <source>
        <dbReference type="ARBA" id="ARBA00022840"/>
    </source>
</evidence>
<dbReference type="GO" id="GO:0005737">
    <property type="term" value="C:cytoplasm"/>
    <property type="evidence" value="ECO:0007669"/>
    <property type="project" value="UniProtKB-SubCell"/>
</dbReference>
<dbReference type="CDD" id="cd01992">
    <property type="entry name" value="TilS_N"/>
    <property type="match status" value="1"/>
</dbReference>
<evidence type="ECO:0000259" key="7">
    <source>
        <dbReference type="Pfam" id="PF01171"/>
    </source>
</evidence>